<comment type="similarity">
    <text evidence="4 13">Belongs to the dihydroorotate dehydrogenase family. Type 2 subfamily.</text>
</comment>
<feature type="active site" description="Nucleophile" evidence="13">
    <location>
        <position position="175"/>
    </location>
</feature>
<dbReference type="FunFam" id="3.20.20.70:FF:000028">
    <property type="entry name" value="Dihydroorotate dehydrogenase (quinone)"/>
    <property type="match status" value="1"/>
</dbReference>
<dbReference type="EC" id="1.3.5.2" evidence="13"/>
<feature type="binding site" evidence="13">
    <location>
        <position position="297"/>
    </location>
    <ligand>
        <name>FMN</name>
        <dbReference type="ChEBI" id="CHEBI:58210"/>
    </ligand>
</feature>
<feature type="binding site" evidence="13">
    <location>
        <position position="139"/>
    </location>
    <ligand>
        <name>FMN</name>
        <dbReference type="ChEBI" id="CHEBI:58210"/>
    </ligand>
</feature>
<dbReference type="InterPro" id="IPR013785">
    <property type="entry name" value="Aldolase_TIM"/>
</dbReference>
<dbReference type="EMBL" id="BMDA01000001">
    <property type="protein sequence ID" value="GGH32914.1"/>
    <property type="molecule type" value="Genomic_DNA"/>
</dbReference>
<keyword evidence="10 13" id="KW-0560">Oxidoreductase</keyword>
<evidence type="ECO:0000256" key="6">
    <source>
        <dbReference type="ARBA" id="ARBA00022475"/>
    </source>
</evidence>
<comment type="subcellular location">
    <subcellularLocation>
        <location evidence="2 13">Cell membrane</location>
        <topology evidence="2 13">Peripheral membrane protein</topology>
    </subcellularLocation>
</comment>
<evidence type="ECO:0000256" key="9">
    <source>
        <dbReference type="ARBA" id="ARBA00022975"/>
    </source>
</evidence>
<protein>
    <recommendedName>
        <fullName evidence="13">Dihydroorotate dehydrogenase (quinone)</fullName>
        <ecNumber evidence="13">1.3.5.2</ecNumber>
    </recommendedName>
    <alternativeName>
        <fullName evidence="13">DHOdehase</fullName>
        <shortName evidence="13">DHOD</shortName>
        <shortName evidence="13">DHODase</shortName>
    </alternativeName>
    <alternativeName>
        <fullName evidence="13">Dihydroorotate oxidase</fullName>
    </alternativeName>
</protein>
<feature type="binding site" evidence="13">
    <location>
        <position position="86"/>
    </location>
    <ligand>
        <name>FMN</name>
        <dbReference type="ChEBI" id="CHEBI:58210"/>
    </ligand>
</feature>
<dbReference type="Gene3D" id="3.20.20.70">
    <property type="entry name" value="Aldolase class I"/>
    <property type="match status" value="1"/>
</dbReference>
<feature type="binding site" evidence="13">
    <location>
        <position position="66"/>
    </location>
    <ligand>
        <name>substrate</name>
    </ligand>
</feature>
<comment type="caution">
    <text evidence="15">The sequence shown here is derived from an EMBL/GenBank/DDBJ whole genome shotgun (WGS) entry which is preliminary data.</text>
</comment>
<dbReference type="HAMAP" id="MF_00225">
    <property type="entry name" value="DHO_dh_type2"/>
    <property type="match status" value="1"/>
</dbReference>
<evidence type="ECO:0000259" key="14">
    <source>
        <dbReference type="Pfam" id="PF01180"/>
    </source>
</evidence>
<evidence type="ECO:0000313" key="15">
    <source>
        <dbReference type="EMBL" id="GGH32914.1"/>
    </source>
</evidence>
<dbReference type="NCBIfam" id="NF003646">
    <property type="entry name" value="PRK05286.1-4"/>
    <property type="match status" value="1"/>
</dbReference>
<feature type="binding site" evidence="13">
    <location>
        <position position="245"/>
    </location>
    <ligand>
        <name>FMN</name>
        <dbReference type="ChEBI" id="CHEBI:58210"/>
    </ligand>
</feature>
<dbReference type="PANTHER" id="PTHR48109">
    <property type="entry name" value="DIHYDROOROTATE DEHYDROGENASE (QUINONE), MITOCHONDRIAL-RELATED"/>
    <property type="match status" value="1"/>
</dbReference>
<dbReference type="NCBIfam" id="NF003652">
    <property type="entry name" value="PRK05286.2-5"/>
    <property type="match status" value="1"/>
</dbReference>
<evidence type="ECO:0000256" key="10">
    <source>
        <dbReference type="ARBA" id="ARBA00023002"/>
    </source>
</evidence>
<dbReference type="InterPro" id="IPR050074">
    <property type="entry name" value="DHO_dehydrogenase"/>
</dbReference>
<evidence type="ECO:0000256" key="7">
    <source>
        <dbReference type="ARBA" id="ARBA00022630"/>
    </source>
</evidence>
<feature type="binding site" evidence="13">
    <location>
        <position position="172"/>
    </location>
    <ligand>
        <name>substrate</name>
    </ligand>
</feature>
<sequence length="338" mass="36164">MIGMLYSLARPLLFTLAPERAHELTLSMLDKAHKIGFMHQKVAAKPVTCMGIEFPNPVGLAAGLDKNGAHIDALAALGFGFIEIGTITPRPQAGNPQPRLFRIPQAKAIINRMGFNNDGVDKLIENVKAAKFKGVLGINIGKNADTPVEDAVSDYLICLEKVYNYASYVTVNISSPNTKNLRSLQSGDALTELLQTLKDRQLELAKQYNHYVPLVLKVAPDLTAEDIDFIAAQLLQFKIDGLIVTNTTLGREGVENLENGNEAGGLSGAPVFEKSTECLGQFAKVLAGQIPLIGVGGILAGEHAVAKQQAGASLVQVYSGLIYTGPTLIKDCVNAMTL</sequence>
<dbReference type="InterPro" id="IPR001295">
    <property type="entry name" value="Dihydroorotate_DH_CS"/>
</dbReference>
<feature type="binding site" evidence="13">
    <location>
        <begin position="246"/>
        <end position="247"/>
    </location>
    <ligand>
        <name>substrate</name>
    </ligand>
</feature>
<evidence type="ECO:0000256" key="5">
    <source>
        <dbReference type="ARBA" id="ARBA00011245"/>
    </source>
</evidence>
<keyword evidence="7 13" id="KW-0285">Flavoprotein</keyword>
<gene>
    <name evidence="13 15" type="primary">pyrD</name>
    <name evidence="15" type="ORF">GCM10007354_14460</name>
</gene>
<keyword evidence="11 13" id="KW-0472">Membrane</keyword>
<dbReference type="Proteomes" id="UP000652691">
    <property type="component" value="Unassembled WGS sequence"/>
</dbReference>
<feature type="domain" description="Dihydroorotate dehydrogenase catalytic" evidence="14">
    <location>
        <begin position="47"/>
        <end position="332"/>
    </location>
</feature>
<dbReference type="NCBIfam" id="NF003645">
    <property type="entry name" value="PRK05286.1-2"/>
    <property type="match status" value="1"/>
</dbReference>
<evidence type="ECO:0000313" key="16">
    <source>
        <dbReference type="Proteomes" id="UP000652691"/>
    </source>
</evidence>
<feature type="binding site" evidence="13">
    <location>
        <position position="172"/>
    </location>
    <ligand>
        <name>FMN</name>
        <dbReference type="ChEBI" id="CHEBI:58210"/>
    </ligand>
</feature>
<dbReference type="SUPFAM" id="SSF51395">
    <property type="entry name" value="FMN-linked oxidoreductases"/>
    <property type="match status" value="1"/>
</dbReference>
<proteinExistence type="inferred from homology"/>
<dbReference type="NCBIfam" id="TIGR01036">
    <property type="entry name" value="pyrD_sub2"/>
    <property type="match status" value="1"/>
</dbReference>
<comment type="function">
    <text evidence="1 13">Catalyzes the conversion of dihydroorotate to orotate with quinone as electron acceptor.</text>
</comment>
<feature type="binding site" evidence="13">
    <location>
        <position position="177"/>
    </location>
    <ligand>
        <name>substrate</name>
    </ligand>
</feature>
<accession>A0ABD0A766</accession>
<comment type="cofactor">
    <cofactor evidence="13">
        <name>FMN</name>
        <dbReference type="ChEBI" id="CHEBI:58210"/>
    </cofactor>
    <text evidence="13">Binds 1 FMN per subunit.</text>
</comment>
<keyword evidence="6 13" id="KW-1003">Cell membrane</keyword>
<dbReference type="Pfam" id="PF01180">
    <property type="entry name" value="DHO_dh"/>
    <property type="match status" value="1"/>
</dbReference>
<comment type="subunit">
    <text evidence="5 13">Monomer.</text>
</comment>
<comment type="pathway">
    <text evidence="3 13">Pyrimidine metabolism; UMP biosynthesis via de novo pathway; orotate from (S)-dihydroorotate (quinone route): step 1/1.</text>
</comment>
<evidence type="ECO:0000256" key="2">
    <source>
        <dbReference type="ARBA" id="ARBA00004202"/>
    </source>
</evidence>
<dbReference type="PANTHER" id="PTHR48109:SF4">
    <property type="entry name" value="DIHYDROOROTATE DEHYDROGENASE (QUINONE), MITOCHONDRIAL"/>
    <property type="match status" value="1"/>
</dbReference>
<evidence type="ECO:0000256" key="12">
    <source>
        <dbReference type="ARBA" id="ARBA00048639"/>
    </source>
</evidence>
<dbReference type="PIRSF" id="PIRSF000164">
    <property type="entry name" value="DHO_oxidase"/>
    <property type="match status" value="1"/>
</dbReference>
<evidence type="ECO:0000256" key="3">
    <source>
        <dbReference type="ARBA" id="ARBA00005161"/>
    </source>
</evidence>
<evidence type="ECO:0000256" key="1">
    <source>
        <dbReference type="ARBA" id="ARBA00003125"/>
    </source>
</evidence>
<name>A0ABD0A766_9GAMM</name>
<organism evidence="15 16">
    <name type="scientific">Acinetobacter courvalinii</name>
    <dbReference type="NCBI Taxonomy" id="280147"/>
    <lineage>
        <taxon>Bacteria</taxon>
        <taxon>Pseudomonadati</taxon>
        <taxon>Pseudomonadota</taxon>
        <taxon>Gammaproteobacteria</taxon>
        <taxon>Moraxellales</taxon>
        <taxon>Moraxellaceae</taxon>
        <taxon>Acinetobacter</taxon>
    </lineage>
</organism>
<feature type="binding site" evidence="13">
    <location>
        <begin position="111"/>
        <end position="115"/>
    </location>
    <ligand>
        <name>substrate</name>
    </ligand>
</feature>
<dbReference type="PROSITE" id="PS00911">
    <property type="entry name" value="DHODEHASE_1"/>
    <property type="match status" value="1"/>
</dbReference>
<dbReference type="InterPro" id="IPR012135">
    <property type="entry name" value="Dihydroorotate_DH_1_2"/>
</dbReference>
<keyword evidence="8 13" id="KW-0288">FMN</keyword>
<dbReference type="InterPro" id="IPR005720">
    <property type="entry name" value="Dihydroorotate_DH_cat"/>
</dbReference>
<evidence type="ECO:0000256" key="4">
    <source>
        <dbReference type="ARBA" id="ARBA00005359"/>
    </source>
</evidence>
<dbReference type="GO" id="GO:0044205">
    <property type="term" value="P:'de novo' UMP biosynthetic process"/>
    <property type="evidence" value="ECO:0007669"/>
    <property type="project" value="UniProtKB-UniRule"/>
</dbReference>
<dbReference type="NCBIfam" id="NF003644">
    <property type="entry name" value="PRK05286.1-1"/>
    <property type="match status" value="1"/>
</dbReference>
<feature type="binding site" evidence="13">
    <location>
        <begin position="62"/>
        <end position="66"/>
    </location>
    <ligand>
        <name>FMN</name>
        <dbReference type="ChEBI" id="CHEBI:58210"/>
    </ligand>
</feature>
<dbReference type="GO" id="GO:0005886">
    <property type="term" value="C:plasma membrane"/>
    <property type="evidence" value="ECO:0007669"/>
    <property type="project" value="UniProtKB-SubCell"/>
</dbReference>
<feature type="binding site" evidence="13">
    <location>
        <position position="217"/>
    </location>
    <ligand>
        <name>FMN</name>
        <dbReference type="ChEBI" id="CHEBI:58210"/>
    </ligand>
</feature>
<keyword evidence="9 13" id="KW-0665">Pyrimidine biosynthesis</keyword>
<feature type="binding site" evidence="13">
    <location>
        <position position="268"/>
    </location>
    <ligand>
        <name>FMN</name>
        <dbReference type="ChEBI" id="CHEBI:58210"/>
    </ligand>
</feature>
<dbReference type="GO" id="GO:0006207">
    <property type="term" value="P:'de novo' pyrimidine nucleobase biosynthetic process"/>
    <property type="evidence" value="ECO:0007669"/>
    <property type="project" value="UniProtKB-UniRule"/>
</dbReference>
<feature type="binding site" evidence="13">
    <location>
        <begin position="318"/>
        <end position="319"/>
    </location>
    <ligand>
        <name>FMN</name>
        <dbReference type="ChEBI" id="CHEBI:58210"/>
    </ligand>
</feature>
<dbReference type="AlphaFoldDB" id="A0ABD0A766"/>
<dbReference type="InterPro" id="IPR005719">
    <property type="entry name" value="Dihydroorotate_DH_2"/>
</dbReference>
<evidence type="ECO:0000256" key="11">
    <source>
        <dbReference type="ARBA" id="ARBA00023136"/>
    </source>
</evidence>
<evidence type="ECO:0000256" key="13">
    <source>
        <dbReference type="HAMAP-Rule" id="MF_00225"/>
    </source>
</evidence>
<comment type="catalytic activity">
    <reaction evidence="12 13">
        <text>(S)-dihydroorotate + a quinone = orotate + a quinol</text>
        <dbReference type="Rhea" id="RHEA:30187"/>
        <dbReference type="ChEBI" id="CHEBI:24646"/>
        <dbReference type="ChEBI" id="CHEBI:30839"/>
        <dbReference type="ChEBI" id="CHEBI:30864"/>
        <dbReference type="ChEBI" id="CHEBI:132124"/>
        <dbReference type="EC" id="1.3.5.2"/>
    </reaction>
</comment>
<dbReference type="CDD" id="cd04738">
    <property type="entry name" value="DHOD_2_like"/>
    <property type="match status" value="1"/>
</dbReference>
<reference evidence="15 16" key="1">
    <citation type="journal article" date="2014" name="Int. J. Syst. Evol. Microbiol.">
        <title>Complete genome sequence of Corynebacterium casei LMG S-19264T (=DSM 44701T), isolated from a smear-ripened cheese.</title>
        <authorList>
            <consortium name="US DOE Joint Genome Institute (JGI-PGF)"/>
            <person name="Walter F."/>
            <person name="Albersmeier A."/>
            <person name="Kalinowski J."/>
            <person name="Ruckert C."/>
        </authorList>
    </citation>
    <scope>NUCLEOTIDE SEQUENCE [LARGE SCALE GENOMIC DNA]</scope>
    <source>
        <strain evidence="15 16">CCM 8635</strain>
    </source>
</reference>
<evidence type="ECO:0000256" key="8">
    <source>
        <dbReference type="ARBA" id="ARBA00022643"/>
    </source>
</evidence>
<dbReference type="GO" id="GO:0106430">
    <property type="term" value="F:dihydroorotate dehydrogenase (quinone) activity"/>
    <property type="evidence" value="ECO:0007669"/>
    <property type="project" value="UniProtKB-EC"/>
</dbReference>